<keyword evidence="4 6" id="KW-1015">Disulfide bond</keyword>
<dbReference type="GeneTree" id="ENSGT00940000163310"/>
<dbReference type="InterPro" id="IPR035976">
    <property type="entry name" value="Sushi/SCR/CCP_sf"/>
</dbReference>
<protein>
    <submittedName>
        <fullName evidence="11 13 14">Complement receptor type 2-like</fullName>
    </submittedName>
</protein>
<keyword evidence="1 6" id="KW-0768">Sushi</keyword>
<evidence type="ECO:0000313" key="14">
    <source>
        <dbReference type="RefSeq" id="XP_008291574.1"/>
    </source>
</evidence>
<dbReference type="SUPFAM" id="SSF57535">
    <property type="entry name" value="Complement control module/SCR domain"/>
    <property type="match status" value="5"/>
</dbReference>
<dbReference type="Pfam" id="PF00084">
    <property type="entry name" value="Sushi"/>
    <property type="match status" value="5"/>
</dbReference>
<dbReference type="SMART" id="SM00032">
    <property type="entry name" value="CCP"/>
    <property type="match status" value="5"/>
</dbReference>
<keyword evidence="8" id="KW-0812">Transmembrane</keyword>
<dbReference type="GeneID" id="103365797"/>
<evidence type="ECO:0000256" key="7">
    <source>
        <dbReference type="SAM" id="MobiDB-lite"/>
    </source>
</evidence>
<feature type="compositionally biased region" description="Basic and acidic residues" evidence="7">
    <location>
        <begin position="372"/>
        <end position="389"/>
    </location>
</feature>
<dbReference type="Ensembl" id="ENSSPAT00000025502.1">
    <property type="protein sequence ID" value="ENSSPAP00000025092.1"/>
    <property type="gene ID" value="ENSSPAG00000018948.1"/>
</dbReference>
<feature type="domain" description="Sushi" evidence="10">
    <location>
        <begin position="81"/>
        <end position="138"/>
    </location>
</feature>
<evidence type="ECO:0000259" key="10">
    <source>
        <dbReference type="PROSITE" id="PS50923"/>
    </source>
</evidence>
<dbReference type="PANTHER" id="PTHR19325:SF573">
    <property type="entry name" value="MEMBRANE COFACTOR PROTEIN"/>
    <property type="match status" value="1"/>
</dbReference>
<comment type="caution">
    <text evidence="6">Lacks conserved residue(s) required for the propagation of feature annotation.</text>
</comment>
<feature type="domain" description="Sushi" evidence="10">
    <location>
        <begin position="199"/>
        <end position="258"/>
    </location>
</feature>
<evidence type="ECO:0000256" key="9">
    <source>
        <dbReference type="SAM" id="SignalP"/>
    </source>
</evidence>
<dbReference type="InterPro" id="IPR000436">
    <property type="entry name" value="Sushi_SCR_CCP_dom"/>
</dbReference>
<dbReference type="OrthoDB" id="6480633at2759"/>
<dbReference type="InterPro" id="IPR050350">
    <property type="entry name" value="Compl-Cell_Adhes-Reg"/>
</dbReference>
<dbReference type="FunFam" id="2.10.70.10:FF:000014">
    <property type="entry name" value="Membrane cofactor protein"/>
    <property type="match status" value="2"/>
</dbReference>
<dbReference type="PROSITE" id="PS50923">
    <property type="entry name" value="SUSHI"/>
    <property type="match status" value="5"/>
</dbReference>
<feature type="disulfide bond" evidence="6">
    <location>
        <begin position="169"/>
        <end position="196"/>
    </location>
</feature>
<feature type="signal peptide" evidence="9">
    <location>
        <begin position="1"/>
        <end position="17"/>
    </location>
</feature>
<evidence type="ECO:0000256" key="3">
    <source>
        <dbReference type="ARBA" id="ARBA00022737"/>
    </source>
</evidence>
<dbReference type="PANTHER" id="PTHR19325">
    <property type="entry name" value="COMPLEMENT COMPONENT-RELATED SUSHI DOMAIN-CONTAINING"/>
    <property type="match status" value="1"/>
</dbReference>
<feature type="transmembrane region" description="Helical" evidence="8">
    <location>
        <begin position="343"/>
        <end position="364"/>
    </location>
</feature>
<feature type="chain" id="PRO_5044592367" evidence="9">
    <location>
        <begin position="18"/>
        <end position="389"/>
    </location>
</feature>
<evidence type="ECO:0000256" key="5">
    <source>
        <dbReference type="ARBA" id="ARBA00023180"/>
    </source>
</evidence>
<gene>
    <name evidence="13 14" type="primary">LOC103365797</name>
</gene>
<feature type="disulfide bond" evidence="6">
    <location>
        <begin position="51"/>
        <end position="78"/>
    </location>
</feature>
<evidence type="ECO:0000313" key="11">
    <source>
        <dbReference type="Ensembl" id="ENSSPAP00000025092.1"/>
    </source>
</evidence>
<reference evidence="13 14" key="2">
    <citation type="submission" date="2025-04" db="UniProtKB">
        <authorList>
            <consortium name="RefSeq"/>
        </authorList>
    </citation>
    <scope>IDENTIFICATION</scope>
</reference>
<organism evidence="11">
    <name type="scientific">Stegastes partitus</name>
    <name type="common">bicolor damselfish</name>
    <dbReference type="NCBI Taxonomy" id="144197"/>
    <lineage>
        <taxon>Eukaryota</taxon>
        <taxon>Metazoa</taxon>
        <taxon>Chordata</taxon>
        <taxon>Craniata</taxon>
        <taxon>Vertebrata</taxon>
        <taxon>Euteleostomi</taxon>
        <taxon>Actinopterygii</taxon>
        <taxon>Neopterygii</taxon>
        <taxon>Teleostei</taxon>
        <taxon>Neoteleostei</taxon>
        <taxon>Acanthomorphata</taxon>
        <taxon>Ovalentaria</taxon>
        <taxon>Pomacentridae</taxon>
        <taxon>Stegastes</taxon>
    </lineage>
</organism>
<dbReference type="CDD" id="cd00033">
    <property type="entry name" value="CCP"/>
    <property type="match status" value="5"/>
</dbReference>
<feature type="domain" description="Sushi" evidence="10">
    <location>
        <begin position="139"/>
        <end position="198"/>
    </location>
</feature>
<keyword evidence="3" id="KW-0677">Repeat</keyword>
<evidence type="ECO:0000256" key="8">
    <source>
        <dbReference type="SAM" id="Phobius"/>
    </source>
</evidence>
<accession>A0A3B5BFS5</accession>
<dbReference type="Gene3D" id="2.10.70.10">
    <property type="entry name" value="Complement Module, domain 1"/>
    <property type="match status" value="5"/>
</dbReference>
<evidence type="ECO:0000256" key="2">
    <source>
        <dbReference type="ARBA" id="ARBA00022729"/>
    </source>
</evidence>
<keyword evidence="5" id="KW-0325">Glycoprotein</keyword>
<feature type="disulfide bond" evidence="6">
    <location>
        <begin position="289"/>
        <end position="316"/>
    </location>
</feature>
<feature type="compositionally biased region" description="Gly residues" evidence="7">
    <location>
        <begin position="319"/>
        <end position="333"/>
    </location>
</feature>
<keyword evidence="2 9" id="KW-0732">Signal</keyword>
<dbReference type="AlphaFoldDB" id="A0A3B5BFS5"/>
<feature type="region of interest" description="Disordered" evidence="7">
    <location>
        <begin position="368"/>
        <end position="389"/>
    </location>
</feature>
<dbReference type="STRING" id="144197.ENSSPAP00000025092"/>
<dbReference type="Proteomes" id="UP000694891">
    <property type="component" value="Unplaced"/>
</dbReference>
<evidence type="ECO:0000256" key="6">
    <source>
        <dbReference type="PROSITE-ProRule" id="PRU00302"/>
    </source>
</evidence>
<dbReference type="RefSeq" id="XP_008291574.1">
    <property type="nucleotide sequence ID" value="XM_008293352.1"/>
</dbReference>
<sequence>MVVTVLLLLSCLLLAQAQNCSRPVGGPNMDLRDKDIVSSTFPDGSKASFKCNVGYRPEGGSATITCTAGRWSPVLLRCQIASCGPLEDVVNGIIDYPNDAVFGEKAVITCKPGFILVGSSEITCGDQGWMDRIPVCEVVQCDPPADIIDGKFSPSKESYAYREVVQYTCKSDYTINGSKSLSCSEDGTFKPAAPTCTRVQCKDPEIENGGYKEGARPPYKHSSSVTLQCNSGYVMKGTPFLTCDINSQWSPALPECELVECKEPKIENGKWKVGSGPPHKYSSTVMLECESGYSIIGESTQRCDKNGRWSPGLPQCKHSGGGGGGDDAGGGGRGGGDTISGGAIAAIVIALVGASAAGLGYLYFRKKKRSRRENTDNEATKEGEDVALS</sequence>
<feature type="disulfide bond" evidence="6">
    <location>
        <begin position="229"/>
        <end position="256"/>
    </location>
</feature>
<evidence type="ECO:0000256" key="4">
    <source>
        <dbReference type="ARBA" id="ARBA00023157"/>
    </source>
</evidence>
<keyword evidence="8" id="KW-1133">Transmembrane helix</keyword>
<feature type="region of interest" description="Disordered" evidence="7">
    <location>
        <begin position="310"/>
        <end position="333"/>
    </location>
</feature>
<reference evidence="11" key="1">
    <citation type="submission" date="2023-09" db="UniProtKB">
        <authorList>
            <consortium name="Ensembl"/>
        </authorList>
    </citation>
    <scope>IDENTIFICATION</scope>
</reference>
<evidence type="ECO:0000313" key="12">
    <source>
        <dbReference type="Proteomes" id="UP000694891"/>
    </source>
</evidence>
<feature type="domain" description="Sushi" evidence="10">
    <location>
        <begin position="18"/>
        <end position="80"/>
    </location>
</feature>
<keyword evidence="12" id="KW-1185">Reference proteome</keyword>
<keyword evidence="8" id="KW-0472">Membrane</keyword>
<name>A0A3B5BFS5_9TELE</name>
<feature type="domain" description="Sushi" evidence="10">
    <location>
        <begin position="259"/>
        <end position="318"/>
    </location>
</feature>
<dbReference type="RefSeq" id="XP_008291565.1">
    <property type="nucleotide sequence ID" value="XM_008293343.1"/>
</dbReference>
<evidence type="ECO:0000256" key="1">
    <source>
        <dbReference type="ARBA" id="ARBA00022659"/>
    </source>
</evidence>
<proteinExistence type="predicted"/>
<evidence type="ECO:0000313" key="13">
    <source>
        <dbReference type="RefSeq" id="XP_008291565.1"/>
    </source>
</evidence>